<dbReference type="InterPro" id="IPR017850">
    <property type="entry name" value="Alkaline_phosphatase_core_sf"/>
</dbReference>
<proteinExistence type="predicted"/>
<gene>
    <name evidence="1" type="ORF">Poly21_27990</name>
</gene>
<evidence type="ECO:0008006" key="3">
    <source>
        <dbReference type="Google" id="ProtNLM"/>
    </source>
</evidence>
<dbReference type="AlphaFoldDB" id="A0A5C6BUT0"/>
<keyword evidence="2" id="KW-1185">Reference proteome</keyword>
<dbReference type="InterPro" id="IPR010869">
    <property type="entry name" value="DUF1501"/>
</dbReference>
<reference evidence="1 2" key="1">
    <citation type="journal article" date="2020" name="Antonie Van Leeuwenhoek">
        <title>Rhodopirellula heiligendammensis sp. nov., Rhodopirellula pilleata sp. nov., and Rhodopirellula solitaria sp. nov. isolated from natural or artificial marine surfaces in Northern Germany and California, USA, and emended description of the genus Rhodopirellula.</title>
        <authorList>
            <person name="Kallscheuer N."/>
            <person name="Wiegand S."/>
            <person name="Jogler M."/>
            <person name="Boedeker C."/>
            <person name="Peeters S.H."/>
            <person name="Rast P."/>
            <person name="Heuer A."/>
            <person name="Jetten M.S.M."/>
            <person name="Rohde M."/>
            <person name="Jogler C."/>
        </authorList>
    </citation>
    <scope>NUCLEOTIDE SEQUENCE [LARGE SCALE GENOMIC DNA]</scope>
    <source>
        <strain evidence="1 2">Poly21</strain>
    </source>
</reference>
<organism evidence="1 2">
    <name type="scientific">Allorhodopirellula heiligendammensis</name>
    <dbReference type="NCBI Taxonomy" id="2714739"/>
    <lineage>
        <taxon>Bacteria</taxon>
        <taxon>Pseudomonadati</taxon>
        <taxon>Planctomycetota</taxon>
        <taxon>Planctomycetia</taxon>
        <taxon>Pirellulales</taxon>
        <taxon>Pirellulaceae</taxon>
        <taxon>Allorhodopirellula</taxon>
    </lineage>
</organism>
<dbReference type="PANTHER" id="PTHR43737">
    <property type="entry name" value="BLL7424 PROTEIN"/>
    <property type="match status" value="1"/>
</dbReference>
<dbReference type="Pfam" id="PF07394">
    <property type="entry name" value="DUF1501"/>
    <property type="match status" value="1"/>
</dbReference>
<accession>A0A5C6BUT0</accession>
<dbReference type="PANTHER" id="PTHR43737:SF1">
    <property type="entry name" value="DUF1501 DOMAIN-CONTAINING PROTEIN"/>
    <property type="match status" value="1"/>
</dbReference>
<dbReference type="OrthoDB" id="127333at2"/>
<dbReference type="EMBL" id="SJPU01000002">
    <property type="protein sequence ID" value="TWU15602.1"/>
    <property type="molecule type" value="Genomic_DNA"/>
</dbReference>
<protein>
    <recommendedName>
        <fullName evidence="3">Sulfatase</fullName>
    </recommendedName>
</protein>
<comment type="caution">
    <text evidence="1">The sequence shown here is derived from an EMBL/GenBank/DDBJ whole genome shotgun (WGS) entry which is preliminary data.</text>
</comment>
<dbReference type="SUPFAM" id="SSF53649">
    <property type="entry name" value="Alkaline phosphatase-like"/>
    <property type="match status" value="1"/>
</dbReference>
<name>A0A5C6BUT0_9BACT</name>
<sequence>MNRSSHRHAADLIHASEAQTRLSQLTRRSLFSKSCAGLGMAALASLEGTPGAIAAELTSSVASATKMGAAPSAPNEGLPGLPHHAPAAKRAIYLFMSGAPSQMDMWDHKPAMADWFDKDLPESIRQGQRLTTMTSGQSRFPIAPSIYQFSPYGENGTMASELIPHMAGKVDEISLVKSMYTEAINHDPAITYICTGNQLPGKASLGAWLSYGLGTENADLPAFVVMTASWTGRKQAQALYNRLWGSGYLPSRYQGVALRSSGDPVLYLSNPDGIDSRVRRRMLDTLAELNGETLRRIGDPETDARIAQYEMAFRMQTSVPDLADLSDEPQHVLDLYGPDVLKPGTYANCCLMARRLAERGVRFTQIFHRGWDQHGTLPKDLPNQCRDTDQPSAGLLTDLKQRGLLDDTLVVWGGEFGRTIYCQGELTKTNYGRDHHPKCFSVWLAGAGVRGGVVHGETDEFSYNIVRDGVHIRDLNATILERLGIDHERLTYPFQGLDQKLTGVEQARVVRELLA</sequence>
<dbReference type="Proteomes" id="UP000319908">
    <property type="component" value="Unassembled WGS sequence"/>
</dbReference>
<evidence type="ECO:0000313" key="2">
    <source>
        <dbReference type="Proteomes" id="UP000319908"/>
    </source>
</evidence>
<evidence type="ECO:0000313" key="1">
    <source>
        <dbReference type="EMBL" id="TWU15602.1"/>
    </source>
</evidence>
<dbReference type="RefSeq" id="WP_146407442.1">
    <property type="nucleotide sequence ID" value="NZ_SJPU01000002.1"/>
</dbReference>
<dbReference type="InterPro" id="IPR006311">
    <property type="entry name" value="TAT_signal"/>
</dbReference>
<dbReference type="PROSITE" id="PS51318">
    <property type="entry name" value="TAT"/>
    <property type="match status" value="1"/>
</dbReference>